<dbReference type="InterPro" id="IPR003646">
    <property type="entry name" value="SH3-like_bac-type"/>
</dbReference>
<evidence type="ECO:0000313" key="5">
    <source>
        <dbReference type="Proteomes" id="UP000536262"/>
    </source>
</evidence>
<dbReference type="RefSeq" id="WP_055970395.1">
    <property type="nucleotide sequence ID" value="NZ_BAABEG010000001.1"/>
</dbReference>
<evidence type="ECO:0000259" key="3">
    <source>
        <dbReference type="PROSITE" id="PS51781"/>
    </source>
</evidence>
<dbReference type="PROSITE" id="PS51781">
    <property type="entry name" value="SH3B"/>
    <property type="match status" value="1"/>
</dbReference>
<accession>A0A7X0F8J4</accession>
<evidence type="ECO:0000256" key="1">
    <source>
        <dbReference type="SAM" id="MobiDB-lite"/>
    </source>
</evidence>
<comment type="caution">
    <text evidence="4">The sequence shown here is derived from an EMBL/GenBank/DDBJ whole genome shotgun (WGS) entry which is preliminary data.</text>
</comment>
<organism evidence="4 5">
    <name type="scientific">Aminobacter aganoensis</name>
    <dbReference type="NCBI Taxonomy" id="83264"/>
    <lineage>
        <taxon>Bacteria</taxon>
        <taxon>Pseudomonadati</taxon>
        <taxon>Pseudomonadota</taxon>
        <taxon>Alphaproteobacteria</taxon>
        <taxon>Hyphomicrobiales</taxon>
        <taxon>Phyllobacteriaceae</taxon>
        <taxon>Aminobacter</taxon>
    </lineage>
</organism>
<dbReference type="EMBL" id="JACHOU010000005">
    <property type="protein sequence ID" value="MBB6354949.1"/>
    <property type="molecule type" value="Genomic_DNA"/>
</dbReference>
<name>A0A7X0F8J4_9HYPH</name>
<dbReference type="AlphaFoldDB" id="A0A7X0F8J4"/>
<feature type="region of interest" description="Disordered" evidence="1">
    <location>
        <begin position="103"/>
        <end position="138"/>
    </location>
</feature>
<keyword evidence="5" id="KW-1185">Reference proteome</keyword>
<proteinExistence type="predicted"/>
<protein>
    <submittedName>
        <fullName evidence="4">Uncharacterized protein YraI</fullName>
    </submittedName>
</protein>
<feature type="chain" id="PRO_5031214654" evidence="2">
    <location>
        <begin position="26"/>
        <end position="138"/>
    </location>
</feature>
<feature type="compositionally biased region" description="Basic residues" evidence="1">
    <location>
        <begin position="103"/>
        <end position="120"/>
    </location>
</feature>
<evidence type="ECO:0000256" key="2">
    <source>
        <dbReference type="SAM" id="SignalP"/>
    </source>
</evidence>
<evidence type="ECO:0000313" key="4">
    <source>
        <dbReference type="EMBL" id="MBB6354949.1"/>
    </source>
</evidence>
<feature type="signal peptide" evidence="2">
    <location>
        <begin position="1"/>
        <end position="25"/>
    </location>
</feature>
<dbReference type="Pfam" id="PF08239">
    <property type="entry name" value="SH3_3"/>
    <property type="match status" value="1"/>
</dbReference>
<sequence>MIFRRLAATGAILAAMTALPAAALAADAYTTGNVNVRSGPGTGYARIGMLDEGTRVDLRGCEGNWCNVYGSRLRGWVSANYLSDYVGRPPAVVVAPTIVVRPPHYRPPHWNRPPKPRPPRPRPPGAHCKIAPGFPCPR</sequence>
<dbReference type="Proteomes" id="UP000536262">
    <property type="component" value="Unassembled WGS sequence"/>
</dbReference>
<reference evidence="4 5" key="1">
    <citation type="submission" date="2020-08" db="EMBL/GenBank/DDBJ databases">
        <title>Genomic Encyclopedia of Type Strains, Phase IV (KMG-IV): sequencing the most valuable type-strain genomes for metagenomic binning, comparative biology and taxonomic classification.</title>
        <authorList>
            <person name="Goeker M."/>
        </authorList>
    </citation>
    <scope>NUCLEOTIDE SEQUENCE [LARGE SCALE GENOMIC DNA]</scope>
    <source>
        <strain evidence="4 5">DSM 7051</strain>
    </source>
</reference>
<gene>
    <name evidence="4" type="ORF">GGR00_002745</name>
</gene>
<feature type="domain" description="SH3b" evidence="3">
    <location>
        <begin position="25"/>
        <end position="86"/>
    </location>
</feature>
<keyword evidence="2" id="KW-0732">Signal</keyword>
<dbReference type="Gene3D" id="2.30.30.40">
    <property type="entry name" value="SH3 Domains"/>
    <property type="match status" value="1"/>
</dbReference>